<dbReference type="PANTHER" id="PTHR12393:SF6">
    <property type="entry name" value="SPHINGOMYELIN PHOSPHODIESTERASE 2"/>
    <property type="match status" value="1"/>
</dbReference>
<name>A0A835T476_9CHLO</name>
<gene>
    <name evidence="2" type="ORF">HYH02_011330</name>
</gene>
<dbReference type="GO" id="GO:0004620">
    <property type="term" value="F:phospholipase activity"/>
    <property type="evidence" value="ECO:0007669"/>
    <property type="project" value="TreeGrafter"/>
</dbReference>
<comment type="caution">
    <text evidence="2">The sequence shown here is derived from an EMBL/GenBank/DDBJ whole genome shotgun (WGS) entry which is preliminary data.</text>
</comment>
<keyword evidence="3" id="KW-1185">Reference proteome</keyword>
<dbReference type="GO" id="GO:0030149">
    <property type="term" value="P:sphingolipid catabolic process"/>
    <property type="evidence" value="ECO:0007669"/>
    <property type="project" value="TreeGrafter"/>
</dbReference>
<dbReference type="GO" id="GO:0071944">
    <property type="term" value="C:cell periphery"/>
    <property type="evidence" value="ECO:0007669"/>
    <property type="project" value="TreeGrafter"/>
</dbReference>
<feature type="region of interest" description="Disordered" evidence="1">
    <location>
        <begin position="1796"/>
        <end position="1848"/>
    </location>
</feature>
<feature type="compositionally biased region" description="Basic and acidic residues" evidence="1">
    <location>
        <begin position="681"/>
        <end position="691"/>
    </location>
</feature>
<feature type="region of interest" description="Disordered" evidence="1">
    <location>
        <begin position="1687"/>
        <end position="1752"/>
    </location>
</feature>
<dbReference type="GO" id="GO:0005783">
    <property type="term" value="C:endoplasmic reticulum"/>
    <property type="evidence" value="ECO:0007669"/>
    <property type="project" value="TreeGrafter"/>
</dbReference>
<dbReference type="SUPFAM" id="SSF48403">
    <property type="entry name" value="Ankyrin repeat"/>
    <property type="match status" value="1"/>
</dbReference>
<feature type="region of interest" description="Disordered" evidence="1">
    <location>
        <begin position="667"/>
        <end position="702"/>
    </location>
</feature>
<feature type="region of interest" description="Disordered" evidence="1">
    <location>
        <begin position="1546"/>
        <end position="1568"/>
    </location>
</feature>
<reference evidence="2" key="1">
    <citation type="journal article" date="2020" name="bioRxiv">
        <title>Comparative genomics of Chlamydomonas.</title>
        <authorList>
            <person name="Craig R.J."/>
            <person name="Hasan A.R."/>
            <person name="Ness R.W."/>
            <person name="Keightley P.D."/>
        </authorList>
    </citation>
    <scope>NUCLEOTIDE SEQUENCE</scope>
    <source>
        <strain evidence="2">CCAP 11/173</strain>
    </source>
</reference>
<dbReference type="GO" id="GO:0016020">
    <property type="term" value="C:membrane"/>
    <property type="evidence" value="ECO:0007669"/>
    <property type="project" value="TreeGrafter"/>
</dbReference>
<protein>
    <submittedName>
        <fullName evidence="2">Uncharacterized protein</fullName>
    </submittedName>
</protein>
<dbReference type="OrthoDB" id="10686847at2759"/>
<dbReference type="Proteomes" id="UP000613740">
    <property type="component" value="Unassembled WGS sequence"/>
</dbReference>
<feature type="compositionally biased region" description="Low complexity" evidence="1">
    <location>
        <begin position="1706"/>
        <end position="1723"/>
    </location>
</feature>
<dbReference type="PANTHER" id="PTHR12393">
    <property type="entry name" value="SPHINGOMYELIN PHOSPHODIESTERASE RELATED"/>
    <property type="match status" value="1"/>
</dbReference>
<feature type="compositionally biased region" description="Gly residues" evidence="1">
    <location>
        <begin position="1693"/>
        <end position="1705"/>
    </location>
</feature>
<dbReference type="EMBL" id="JAEHOD010000047">
    <property type="protein sequence ID" value="KAG2437071.1"/>
    <property type="molecule type" value="Genomic_DNA"/>
</dbReference>
<organism evidence="2 3">
    <name type="scientific">Chlamydomonas schloesseri</name>
    <dbReference type="NCBI Taxonomy" id="2026947"/>
    <lineage>
        <taxon>Eukaryota</taxon>
        <taxon>Viridiplantae</taxon>
        <taxon>Chlorophyta</taxon>
        <taxon>core chlorophytes</taxon>
        <taxon>Chlorophyceae</taxon>
        <taxon>CS clade</taxon>
        <taxon>Chlamydomonadales</taxon>
        <taxon>Chlamydomonadaceae</taxon>
        <taxon>Chlamydomonas</taxon>
    </lineage>
</organism>
<feature type="region of interest" description="Disordered" evidence="1">
    <location>
        <begin position="417"/>
        <end position="449"/>
    </location>
</feature>
<evidence type="ECO:0000313" key="2">
    <source>
        <dbReference type="EMBL" id="KAG2437071.1"/>
    </source>
</evidence>
<proteinExistence type="predicted"/>
<feature type="compositionally biased region" description="Gly residues" evidence="1">
    <location>
        <begin position="418"/>
        <end position="440"/>
    </location>
</feature>
<feature type="compositionally biased region" description="Gly residues" evidence="1">
    <location>
        <begin position="693"/>
        <end position="702"/>
    </location>
</feature>
<dbReference type="InterPro" id="IPR036770">
    <property type="entry name" value="Ankyrin_rpt-contain_sf"/>
</dbReference>
<sequence>MPSGDSEKGHWDKLTPDIISRIASSLHENEVAGALKLVCRDVAAVLANYNKLTLGVKRRRDGHWSFYPNQAQQPWPAHAFVLYWGRPEPWRSLSLQQRERLLCLAAASGDAASLEVALAHCACELRSPTLRAAALGGSLAGCQRLLQEGCNFEVNAITDAAECGSLQVLKLVLEASGDPINAGNLSLAALGACAGGHVHVLAWLQRAHGYGPDMCDQFHAARAARGGHVGVLEHVMQSLLPQAPPPAAGAGAAPASAAAAAAATADAGEGAVEGNDRHYVRWGVLEAIAGGACPAEVLQRHLPGLWPDPAQGPSVLDKVDLLAAAVGSGTPCWAAKVDLVLGRWGRAQLLQEMSLMHGRMWDVWMAAAAHDSFMQRVRHLVAHGFSPDKDMLVQAIARGHTDALTFYMTECCNSAPDGGEGTGSDPRGGGAGGGGAGWQGVGEDPGRPGALRDWVDPLLRRGGTTPCVFPGGLAVMRLLLDSGVALTCEHLAGWRCVQDWPEEALVWAAEHLPDMVLEAEASKYRNTPQQCWTEIAGMAARGGAGPQTLRALRARGAELRMDDVVAGGSEDCIRWVAAELEAERPRALEVGGEAVDTGILACMFEAGNLAALPWLHSRPLPLPPQQHGWRPRMPSIEQVCRDLDRYTCWRRKTWVLLQQQLLRCQPPTAAGAGQPPPAAAEKQEQQGKRSSEGGAGEADGGAAAGLLPAEAGADGAAAHVWAAVRQEVGRLFAKAGEQAGESNGDGHQRRSSGYELLRYQPASSTLTRLLTEGVRDAKRAARRLSCPLGAGGQQQQAPNVLAFSETLAEGQSDLLPAVAAFRAVLSSAVDKDAELVDAYQRVAGLAGLAACELLLGLGQTEPRDAASAAAHATAALADALSTSYSLACMEAAKASAAAEQGALFAACGHPTGSSRSRSAPNTYGGGGGAGGGSAVGVLGLSLEDRRCQECVLSILGFALAALHATVRSHPEACPRQAHCLLRQLRGLPGVAAVLAPAHRSGGAGGGGGCAAQWEERGWDTSTGAELGACWRPPPGGTGPGGAFRVQLTPLAAADGCEEERPAPQLPPALDSFARFIRQVTDTLQRGLFPAGSTNPGADGEGSGSGGGRLSEVYLRACLEAAHHQVSWELDTTRGVVAVPLQAGSGGSAGALSRGGMAGRGAGGLGGGGGAWLHMGLLAEEEGGEHDAANAGSEDADWAYGHDGDDGGCVDAVSASNRDGAAAAASSSDRAAQHVPPHAAAATIVACPDSPLVVARAGSISGLGPRPAFAAPGAAFSAPATAGVTAASLSAVASSGYSSSSSSWMLGKALSVGPRGGLGGLASPSTLTSASASAGGLPIGNLAAGLRSPAAATAGAAASGGAVQPLRSFSSMRELRSPFAGGGGAAGGGGGVGVGGGGGGSLTSQRRGGLLGGSGGSGILGGGVVAAAALAARTGVSPCSSAAAGSTVVSRAGGLVGGATPVGAAAAMAAAAVSRFGAETLVAAAAANQQQSSGRSGGWAANGLARRTASWTIDGHGGGGGGGGSSLGAAALSSPRHRYAAAEVLDGNNGEGKQQQEERGGADCQGISRSSAGAALGSRQFVVQLQGTARPRQQSANGGLPQGTAGALEAAAATAASVARPQSPISPVAAASGYGPMRYGRSEPGAASSPRHVVCGADEASFGGGCKDTSAAGADDAWTAEGIPAAYRSHEGPGGRGGGGGGGGGLTLRRLPSSSGVSRSAGSGILMPASQQAVTSDSAGPGLGAVPEVPGLTQTTSFNKRNVSFAGVNGMPTIARGFNATPSGAGGTCAEVAGGSGSGTSGGGAGIQITRSSSNSIKILDHRSSGRSFSPSLSIGARSTHAAPLASHR</sequence>
<evidence type="ECO:0000313" key="3">
    <source>
        <dbReference type="Proteomes" id="UP000613740"/>
    </source>
</evidence>
<feature type="compositionally biased region" description="Gly residues" evidence="1">
    <location>
        <begin position="1796"/>
        <end position="1805"/>
    </location>
</feature>
<accession>A0A835T476</accession>
<evidence type="ECO:0000256" key="1">
    <source>
        <dbReference type="SAM" id="MobiDB-lite"/>
    </source>
</evidence>
<feature type="compositionally biased region" description="Polar residues" evidence="1">
    <location>
        <begin position="1728"/>
        <end position="1737"/>
    </location>
</feature>
<dbReference type="GO" id="GO:0046513">
    <property type="term" value="P:ceramide biosynthetic process"/>
    <property type="evidence" value="ECO:0007669"/>
    <property type="project" value="TreeGrafter"/>
</dbReference>